<dbReference type="RefSeq" id="WP_062836586.1">
    <property type="nucleotide sequence ID" value="NZ_BCNV01000005.1"/>
</dbReference>
<dbReference type="InterPro" id="IPR050109">
    <property type="entry name" value="HTH-type_TetR-like_transc_reg"/>
</dbReference>
<feature type="compositionally biased region" description="Polar residues" evidence="5">
    <location>
        <begin position="1"/>
        <end position="21"/>
    </location>
</feature>
<dbReference type="PANTHER" id="PTHR30055">
    <property type="entry name" value="HTH-TYPE TRANSCRIPTIONAL REGULATOR RUTR"/>
    <property type="match status" value="1"/>
</dbReference>
<dbReference type="AlphaFoldDB" id="A0A117I2R1"/>
<accession>A0A117I2R1</accession>
<dbReference type="PROSITE" id="PS01081">
    <property type="entry name" value="HTH_TETR_1"/>
    <property type="match status" value="1"/>
</dbReference>
<dbReference type="InterPro" id="IPR049445">
    <property type="entry name" value="TetR_SbtR-like_C"/>
</dbReference>
<evidence type="ECO:0000259" key="6">
    <source>
        <dbReference type="PROSITE" id="PS50977"/>
    </source>
</evidence>
<reference evidence="7 8" key="1">
    <citation type="journal article" date="2016" name="Genome Announc.">
        <title>Draft Genome Sequence of Paenibacillus amylolyticus Heshi-A3, Isolated from Fermented Rice Bran in a Japanese Fermented Seafood Dish.</title>
        <authorList>
            <person name="Akuzawa S."/>
            <person name="Nagaoka J."/>
            <person name="Kanekatsu M."/>
            <person name="Kubota E."/>
            <person name="Ohtake R."/>
            <person name="Suzuki T."/>
            <person name="Kanesaki Y."/>
        </authorList>
    </citation>
    <scope>NUCLEOTIDE SEQUENCE [LARGE SCALE GENOMIC DNA]</scope>
    <source>
        <strain evidence="7 8">Heshi-A3</strain>
    </source>
</reference>
<dbReference type="Pfam" id="PF00440">
    <property type="entry name" value="TetR_N"/>
    <property type="match status" value="1"/>
</dbReference>
<dbReference type="Proteomes" id="UP000069697">
    <property type="component" value="Unassembled WGS sequence"/>
</dbReference>
<organism evidence="7 8">
    <name type="scientific">Paenibacillus amylolyticus</name>
    <dbReference type="NCBI Taxonomy" id="1451"/>
    <lineage>
        <taxon>Bacteria</taxon>
        <taxon>Bacillati</taxon>
        <taxon>Bacillota</taxon>
        <taxon>Bacilli</taxon>
        <taxon>Bacillales</taxon>
        <taxon>Paenibacillaceae</taxon>
        <taxon>Paenibacillus</taxon>
    </lineage>
</organism>
<dbReference type="Gene3D" id="1.10.357.10">
    <property type="entry name" value="Tetracycline Repressor, domain 2"/>
    <property type="match status" value="1"/>
</dbReference>
<comment type="caution">
    <text evidence="7">The sequence shown here is derived from an EMBL/GenBank/DDBJ whole genome shotgun (WGS) entry which is preliminary data.</text>
</comment>
<proteinExistence type="predicted"/>
<evidence type="ECO:0000256" key="4">
    <source>
        <dbReference type="PROSITE-ProRule" id="PRU00335"/>
    </source>
</evidence>
<keyword evidence="2 4" id="KW-0238">DNA-binding</keyword>
<feature type="DNA-binding region" description="H-T-H motif" evidence="4">
    <location>
        <begin position="55"/>
        <end position="74"/>
    </location>
</feature>
<dbReference type="PANTHER" id="PTHR30055:SF234">
    <property type="entry name" value="HTH-TYPE TRANSCRIPTIONAL REGULATOR BETI"/>
    <property type="match status" value="1"/>
</dbReference>
<evidence type="ECO:0000256" key="1">
    <source>
        <dbReference type="ARBA" id="ARBA00023015"/>
    </source>
</evidence>
<name>A0A117I2R1_PAEAM</name>
<sequence>MSKNTNPTPDGQVTNTESIVTQVPEKTLRADAKKNRDKLLRVAHEIFKTEGIAVSMDEIAKRAGVGIGTVYRHFPTKEDLFGAVIASHKMRLMEEADQLLHHDDPGEAFFQYFTKIISEGIANKAITDALVSSLTIDTGRSEIANEFWRGITLLLERAQQYGFVRADASIEDIKIMLIGVLQATGDRGIFPERVVSILCDGLRR</sequence>
<dbReference type="GO" id="GO:0003700">
    <property type="term" value="F:DNA-binding transcription factor activity"/>
    <property type="evidence" value="ECO:0007669"/>
    <property type="project" value="TreeGrafter"/>
</dbReference>
<evidence type="ECO:0000256" key="5">
    <source>
        <dbReference type="SAM" id="MobiDB-lite"/>
    </source>
</evidence>
<dbReference type="InterPro" id="IPR009057">
    <property type="entry name" value="Homeodomain-like_sf"/>
</dbReference>
<dbReference type="PRINTS" id="PR00455">
    <property type="entry name" value="HTHTETR"/>
</dbReference>
<gene>
    <name evidence="7" type="ORF">PAHA3_4240</name>
</gene>
<dbReference type="SUPFAM" id="SSF46689">
    <property type="entry name" value="Homeodomain-like"/>
    <property type="match status" value="1"/>
</dbReference>
<dbReference type="InterPro" id="IPR001647">
    <property type="entry name" value="HTH_TetR"/>
</dbReference>
<dbReference type="GO" id="GO:0000976">
    <property type="term" value="F:transcription cis-regulatory region binding"/>
    <property type="evidence" value="ECO:0007669"/>
    <property type="project" value="TreeGrafter"/>
</dbReference>
<dbReference type="Pfam" id="PF21597">
    <property type="entry name" value="TetR_C_43"/>
    <property type="match status" value="1"/>
</dbReference>
<dbReference type="PROSITE" id="PS50977">
    <property type="entry name" value="HTH_TETR_2"/>
    <property type="match status" value="1"/>
</dbReference>
<evidence type="ECO:0000313" key="8">
    <source>
        <dbReference type="Proteomes" id="UP000069697"/>
    </source>
</evidence>
<protein>
    <submittedName>
        <fullName evidence="7">Transcriptional regulator, TetR family</fullName>
    </submittedName>
</protein>
<evidence type="ECO:0000256" key="2">
    <source>
        <dbReference type="ARBA" id="ARBA00023125"/>
    </source>
</evidence>
<feature type="region of interest" description="Disordered" evidence="5">
    <location>
        <begin position="1"/>
        <end position="24"/>
    </location>
</feature>
<dbReference type="InterPro" id="IPR036271">
    <property type="entry name" value="Tet_transcr_reg_TetR-rel_C_sf"/>
</dbReference>
<feature type="domain" description="HTH tetR-type" evidence="6">
    <location>
        <begin position="33"/>
        <end position="92"/>
    </location>
</feature>
<evidence type="ECO:0000313" key="7">
    <source>
        <dbReference type="EMBL" id="GAS84137.1"/>
    </source>
</evidence>
<keyword evidence="3" id="KW-0804">Transcription</keyword>
<dbReference type="EMBL" id="BCNV01000005">
    <property type="protein sequence ID" value="GAS84137.1"/>
    <property type="molecule type" value="Genomic_DNA"/>
</dbReference>
<keyword evidence="1" id="KW-0805">Transcription regulation</keyword>
<reference evidence="8" key="2">
    <citation type="submission" date="2016-01" db="EMBL/GenBank/DDBJ databases">
        <title>Draft Genome Sequence of Paenibacillus amylolyticus Heshi-A3 that Was Isolated from Fermented Rice Bran with Aging Salted Mackerel, Which Was Named Heshiko as Traditional Fermented Seafood in Japan.</title>
        <authorList>
            <person name="Akuzawa S."/>
            <person name="Nakagawa J."/>
            <person name="Kanekatsu T."/>
            <person name="Kubota E."/>
            <person name="Ohtake R."/>
            <person name="Suzuki T."/>
            <person name="Kanesaki Y."/>
        </authorList>
    </citation>
    <scope>NUCLEOTIDE SEQUENCE [LARGE SCALE GENOMIC DNA]</scope>
    <source>
        <strain evidence="8">Heshi-A3</strain>
    </source>
</reference>
<dbReference type="InterPro" id="IPR023772">
    <property type="entry name" value="DNA-bd_HTH_TetR-type_CS"/>
</dbReference>
<evidence type="ECO:0000256" key="3">
    <source>
        <dbReference type="ARBA" id="ARBA00023163"/>
    </source>
</evidence>
<dbReference type="SUPFAM" id="SSF48498">
    <property type="entry name" value="Tetracyclin repressor-like, C-terminal domain"/>
    <property type="match status" value="1"/>
</dbReference>